<keyword evidence="10" id="KW-0535">Nitrogen fixation</keyword>
<dbReference type="Gene3D" id="3.30.565.10">
    <property type="entry name" value="Histidine kinase-like ATPase, C-terminal domain"/>
    <property type="match status" value="1"/>
</dbReference>
<evidence type="ECO:0000256" key="7">
    <source>
        <dbReference type="ARBA" id="ARBA00022801"/>
    </source>
</evidence>
<evidence type="ECO:0000256" key="5">
    <source>
        <dbReference type="ARBA" id="ARBA00022741"/>
    </source>
</evidence>
<dbReference type="EC" id="2.7.13.3" evidence="2"/>
<dbReference type="Proteomes" id="UP000672039">
    <property type="component" value="Chromosome"/>
</dbReference>
<dbReference type="Pfam" id="PF02518">
    <property type="entry name" value="HATPase_c"/>
    <property type="match status" value="1"/>
</dbReference>
<dbReference type="InterPro" id="IPR003661">
    <property type="entry name" value="HisK_dim/P_dom"/>
</dbReference>
<keyword evidence="8" id="KW-0067">ATP-binding</keyword>
<dbReference type="InterPro" id="IPR036097">
    <property type="entry name" value="HisK_dim/P_sf"/>
</dbReference>
<dbReference type="EMBL" id="CP072801">
    <property type="protein sequence ID" value="QTR46535.1"/>
    <property type="molecule type" value="Genomic_DNA"/>
</dbReference>
<evidence type="ECO:0000256" key="6">
    <source>
        <dbReference type="ARBA" id="ARBA00022777"/>
    </source>
</evidence>
<reference evidence="17 18" key="1">
    <citation type="submission" date="2021-04" db="EMBL/GenBank/DDBJ databases">
        <title>Genomics, taxonomy and metabolism of representatives of sulfur bacteria of the genus Thiothrix: Thiothrix fructosivorans QT, Thiothrix unzii A1T and three new species, Thiothrix subterranea sp. nov., Thiothrix litoralis sp. nov. and 'Candidatus Thiothrix anitrata' sp. nov.</title>
        <authorList>
            <person name="Ravin N.V."/>
            <person name="Smolyakov D."/>
            <person name="Rudenko T.S."/>
            <person name="Mardanov A.V."/>
            <person name="Beletsky A.V."/>
            <person name="Markov N.D."/>
            <person name="Fomenkov A.I."/>
            <person name="Roberts R.J."/>
            <person name="Karnachuk O.V."/>
            <person name="Novikov A."/>
            <person name="Grabovich M.Y."/>
        </authorList>
    </citation>
    <scope>NUCLEOTIDE SEQUENCE [LARGE SCALE GENOMIC DNA]</scope>
    <source>
        <strain evidence="17 18">AS</strain>
    </source>
</reference>
<organism evidence="17 18">
    <name type="scientific">Thiothrix litoralis</name>
    <dbReference type="NCBI Taxonomy" id="2891210"/>
    <lineage>
        <taxon>Bacteria</taxon>
        <taxon>Pseudomonadati</taxon>
        <taxon>Pseudomonadota</taxon>
        <taxon>Gammaproteobacteria</taxon>
        <taxon>Thiotrichales</taxon>
        <taxon>Thiotrichaceae</taxon>
        <taxon>Thiothrix</taxon>
    </lineage>
</organism>
<gene>
    <name evidence="17" type="ORF">J9253_00795</name>
</gene>
<dbReference type="PROSITE" id="PS50112">
    <property type="entry name" value="PAS"/>
    <property type="match status" value="1"/>
</dbReference>
<keyword evidence="4" id="KW-0808">Transferase</keyword>
<evidence type="ECO:0000256" key="12">
    <source>
        <dbReference type="ARBA" id="ARBA00039567"/>
    </source>
</evidence>
<dbReference type="InterPro" id="IPR013767">
    <property type="entry name" value="PAS_fold"/>
</dbReference>
<evidence type="ECO:0000256" key="2">
    <source>
        <dbReference type="ARBA" id="ARBA00012438"/>
    </source>
</evidence>
<keyword evidence="5" id="KW-0547">Nucleotide-binding</keyword>
<dbReference type="CDD" id="cd00082">
    <property type="entry name" value="HisKA"/>
    <property type="match status" value="1"/>
</dbReference>
<evidence type="ECO:0000256" key="4">
    <source>
        <dbReference type="ARBA" id="ARBA00022679"/>
    </source>
</evidence>
<dbReference type="Pfam" id="PF00512">
    <property type="entry name" value="HisKA"/>
    <property type="match status" value="1"/>
</dbReference>
<feature type="domain" description="PAS" evidence="16">
    <location>
        <begin position="11"/>
        <end position="48"/>
    </location>
</feature>
<dbReference type="Gene3D" id="1.10.287.130">
    <property type="match status" value="1"/>
</dbReference>
<proteinExistence type="predicted"/>
<dbReference type="SUPFAM" id="SSF55785">
    <property type="entry name" value="PYP-like sensor domain (PAS domain)"/>
    <property type="match status" value="1"/>
</dbReference>
<dbReference type="PRINTS" id="PR00344">
    <property type="entry name" value="BCTRLSENSOR"/>
</dbReference>
<evidence type="ECO:0000256" key="14">
    <source>
        <dbReference type="ARBA" id="ARBA00043094"/>
    </source>
</evidence>
<evidence type="ECO:0000259" key="15">
    <source>
        <dbReference type="PROSITE" id="PS50109"/>
    </source>
</evidence>
<evidence type="ECO:0000256" key="8">
    <source>
        <dbReference type="ARBA" id="ARBA00022840"/>
    </source>
</evidence>
<dbReference type="InterPro" id="IPR035965">
    <property type="entry name" value="PAS-like_dom_sf"/>
</dbReference>
<dbReference type="InterPro" id="IPR005467">
    <property type="entry name" value="His_kinase_dom"/>
</dbReference>
<evidence type="ECO:0000313" key="17">
    <source>
        <dbReference type="EMBL" id="QTR46535.1"/>
    </source>
</evidence>
<dbReference type="InterPro" id="IPR036890">
    <property type="entry name" value="HATPase_C_sf"/>
</dbReference>
<dbReference type="Gene3D" id="3.30.450.20">
    <property type="entry name" value="PAS domain"/>
    <property type="match status" value="1"/>
</dbReference>
<keyword evidence="6" id="KW-0418">Kinase</keyword>
<feature type="domain" description="Histidine kinase" evidence="15">
    <location>
        <begin position="139"/>
        <end position="351"/>
    </location>
</feature>
<evidence type="ECO:0000256" key="10">
    <source>
        <dbReference type="ARBA" id="ARBA00023231"/>
    </source>
</evidence>
<evidence type="ECO:0000256" key="3">
    <source>
        <dbReference type="ARBA" id="ARBA00022553"/>
    </source>
</evidence>
<protein>
    <recommendedName>
        <fullName evidence="12">Sensory histidine kinase/phosphatase NtrB</fullName>
        <ecNumber evidence="2">2.7.13.3</ecNumber>
    </recommendedName>
    <alternativeName>
        <fullName evidence="13">Nitrogen regulation protein NR(II)</fullName>
    </alternativeName>
    <alternativeName>
        <fullName evidence="14">Nitrogen regulator II</fullName>
    </alternativeName>
</protein>
<evidence type="ECO:0000256" key="1">
    <source>
        <dbReference type="ARBA" id="ARBA00000085"/>
    </source>
</evidence>
<dbReference type="Pfam" id="PF00989">
    <property type="entry name" value="PAS"/>
    <property type="match status" value="1"/>
</dbReference>
<dbReference type="SMART" id="SM00387">
    <property type="entry name" value="HATPase_c"/>
    <property type="match status" value="1"/>
</dbReference>
<dbReference type="InterPro" id="IPR000014">
    <property type="entry name" value="PAS"/>
</dbReference>
<keyword evidence="3" id="KW-0597">Phosphoprotein</keyword>
<keyword evidence="9" id="KW-0902">Two-component regulatory system</keyword>
<dbReference type="InterPro" id="IPR004358">
    <property type="entry name" value="Sig_transdc_His_kin-like_C"/>
</dbReference>
<dbReference type="CDD" id="cd00130">
    <property type="entry name" value="PAS"/>
    <property type="match status" value="1"/>
</dbReference>
<evidence type="ECO:0000313" key="18">
    <source>
        <dbReference type="Proteomes" id="UP000672039"/>
    </source>
</evidence>
<comment type="catalytic activity">
    <reaction evidence="1">
        <text>ATP + protein L-histidine = ADP + protein N-phospho-L-histidine.</text>
        <dbReference type="EC" id="2.7.13.3"/>
    </reaction>
</comment>
<dbReference type="PROSITE" id="PS50109">
    <property type="entry name" value="HIS_KIN"/>
    <property type="match status" value="1"/>
</dbReference>
<keyword evidence="18" id="KW-1185">Reference proteome</keyword>
<dbReference type="SMART" id="SM00388">
    <property type="entry name" value="HisKA"/>
    <property type="match status" value="1"/>
</dbReference>
<evidence type="ECO:0000256" key="9">
    <source>
        <dbReference type="ARBA" id="ARBA00023012"/>
    </source>
</evidence>
<dbReference type="NCBIfam" id="NF008293">
    <property type="entry name" value="PRK11073.1"/>
    <property type="match status" value="1"/>
</dbReference>
<dbReference type="PANTHER" id="PTHR43065">
    <property type="entry name" value="SENSOR HISTIDINE KINASE"/>
    <property type="match status" value="1"/>
</dbReference>
<name>A0ABX7WSH5_9GAMM</name>
<comment type="function">
    <text evidence="11">Member of the two-component regulatory system NtrB/NtrC, which controls expression of the nitrogen-regulated (ntr) genes in response to nitrogen limitation. Under conditions of nitrogen limitation, NtrB autophosphorylates and transfers the phosphoryl group to NtrC. In the presence of nitrogen, acts as a phosphatase that dephosphorylates and inactivates NtrC.</text>
</comment>
<evidence type="ECO:0000256" key="11">
    <source>
        <dbReference type="ARBA" id="ARBA00037696"/>
    </source>
</evidence>
<evidence type="ECO:0000256" key="13">
    <source>
        <dbReference type="ARBA" id="ARBA00042313"/>
    </source>
</evidence>
<dbReference type="PANTHER" id="PTHR43065:SF16">
    <property type="entry name" value="SENSORY HISTIDINE KINASE_PHOSPHATASE NTRB"/>
    <property type="match status" value="1"/>
</dbReference>
<dbReference type="SUPFAM" id="SSF55874">
    <property type="entry name" value="ATPase domain of HSP90 chaperone/DNA topoisomerase II/histidine kinase"/>
    <property type="match status" value="1"/>
</dbReference>
<keyword evidence="7" id="KW-0378">Hydrolase</keyword>
<accession>A0ABX7WSH5</accession>
<dbReference type="SUPFAM" id="SSF47384">
    <property type="entry name" value="Homodimeric domain of signal transducing histidine kinase"/>
    <property type="match status" value="1"/>
</dbReference>
<dbReference type="InterPro" id="IPR003594">
    <property type="entry name" value="HATPase_dom"/>
</dbReference>
<evidence type="ECO:0000259" key="16">
    <source>
        <dbReference type="PROSITE" id="PS50112"/>
    </source>
</evidence>
<sequence length="356" mass="39657">MNKVNVNKSDLLDTLTGSIVVLDAGLHVIYLNQAAEMLFGQSQQRAAGIPVALLLRSAEVLEHLGLALSLSDPQSLRECVIEVAHGEQITIDCVISPLALNDWQNHLLLEVHRVDRKLRIVREEQVIHQQQAVHELVRGIAHEIKNPLGGLRGAAQLLESELDNPELKEYTQIIISEADRLKHLVDGMLGPSRLPLTESVNIHEVLEHVRHLVSAEVPADVRFSRDYDPSLPEFQGDRNQMVQVVLNIVNNATRALDGKGMIELRTRVLRQCTIHQTRYRHVLKVEICDNGPGVPEHLLNKIFLPMVSGHSEGSGLGLAIAQRLVRRHHGLIHCESVAGRTCFSILIPLEDDHVAH</sequence>